<dbReference type="GO" id="GO:0005929">
    <property type="term" value="C:cilium"/>
    <property type="evidence" value="ECO:0007669"/>
    <property type="project" value="UniProtKB-SubCell"/>
</dbReference>
<proteinExistence type="inferred from homology"/>
<comment type="similarity">
    <text evidence="7">Belongs to the folliculin family.</text>
</comment>
<evidence type="ECO:0000256" key="4">
    <source>
        <dbReference type="ARBA" id="ARBA00004300"/>
    </source>
</evidence>
<name>A0A6H5HYN9_9HYME</name>
<dbReference type="GO" id="GO:0005096">
    <property type="term" value="F:GTPase activator activity"/>
    <property type="evidence" value="ECO:0007669"/>
    <property type="project" value="UniProtKB-KW"/>
</dbReference>
<dbReference type="InterPro" id="IPR021713">
    <property type="entry name" value="Folliculin"/>
</dbReference>
<evidence type="ECO:0000256" key="12">
    <source>
        <dbReference type="ARBA" id="ARBA00023212"/>
    </source>
</evidence>
<evidence type="ECO:0000313" key="17">
    <source>
        <dbReference type="EMBL" id="CAB0028932.1"/>
    </source>
</evidence>
<evidence type="ECO:0000256" key="1">
    <source>
        <dbReference type="ARBA" id="ARBA00004123"/>
    </source>
</evidence>
<dbReference type="GO" id="GO:0005819">
    <property type="term" value="C:spindle"/>
    <property type="evidence" value="ECO:0007669"/>
    <property type="project" value="UniProtKB-SubCell"/>
</dbReference>
<dbReference type="Pfam" id="PF11704">
    <property type="entry name" value="Folliculin"/>
    <property type="match status" value="1"/>
</dbReference>
<keyword evidence="11" id="KW-0472">Membrane</keyword>
<evidence type="ECO:0000256" key="5">
    <source>
        <dbReference type="ARBA" id="ARBA00004514"/>
    </source>
</evidence>
<keyword evidence="14" id="KW-0539">Nucleus</keyword>
<dbReference type="InterPro" id="IPR044886">
    <property type="entry name" value="FLCN_DENN_C_sf"/>
</dbReference>
<dbReference type="GO" id="GO:0005813">
    <property type="term" value="C:centrosome"/>
    <property type="evidence" value="ECO:0007669"/>
    <property type="project" value="UniProtKB-SubCell"/>
</dbReference>
<dbReference type="InterPro" id="IPR037520">
    <property type="entry name" value="Folliculin/SMCR8_longin"/>
</dbReference>
<evidence type="ECO:0000256" key="11">
    <source>
        <dbReference type="ARBA" id="ARBA00023136"/>
    </source>
</evidence>
<keyword evidence="18" id="KW-1185">Reference proteome</keyword>
<feature type="domain" description="UDENN FLCN/SMCR8-type" evidence="16">
    <location>
        <begin position="108"/>
        <end position="539"/>
    </location>
</feature>
<dbReference type="GO" id="GO:0005829">
    <property type="term" value="C:cytosol"/>
    <property type="evidence" value="ECO:0007669"/>
    <property type="project" value="UniProtKB-SubCell"/>
</dbReference>
<reference evidence="17 18" key="1">
    <citation type="submission" date="2020-02" db="EMBL/GenBank/DDBJ databases">
        <authorList>
            <person name="Ferguson B K."/>
        </authorList>
    </citation>
    <scope>NUCLEOTIDE SEQUENCE [LARGE SCALE GENOMIC DNA]</scope>
</reference>
<evidence type="ECO:0000256" key="6">
    <source>
        <dbReference type="ARBA" id="ARBA00004656"/>
    </source>
</evidence>
<keyword evidence="10" id="KW-0963">Cytoplasm</keyword>
<evidence type="ECO:0000259" key="16">
    <source>
        <dbReference type="PROSITE" id="PS51834"/>
    </source>
</evidence>
<dbReference type="Gene3D" id="1.10.10.1730">
    <property type="entry name" value="Folliculin"/>
    <property type="match status" value="1"/>
</dbReference>
<comment type="subcellular location">
    <subcellularLocation>
        <location evidence="2">Cell projection</location>
        <location evidence="2">Cilium</location>
    </subcellularLocation>
    <subcellularLocation>
        <location evidence="4">Cytoplasm</location>
        <location evidence="4">Cytoskeleton</location>
        <location evidence="4">Microtubule organizing center</location>
        <location evidence="4">Centrosome</location>
    </subcellularLocation>
    <subcellularLocation>
        <location evidence="3">Cytoplasm</location>
        <location evidence="3">Cytoskeleton</location>
        <location evidence="3">Spindle</location>
    </subcellularLocation>
    <subcellularLocation>
        <location evidence="5">Cytoplasm</location>
        <location evidence="5">Cytosol</location>
    </subcellularLocation>
    <subcellularLocation>
        <location evidence="6">Lysosome membrane</location>
    </subcellularLocation>
    <subcellularLocation>
        <location evidence="1">Nucleus</location>
    </subcellularLocation>
</comment>
<dbReference type="GO" id="GO:0005634">
    <property type="term" value="C:nucleus"/>
    <property type="evidence" value="ECO:0007669"/>
    <property type="project" value="UniProtKB-SubCell"/>
</dbReference>
<dbReference type="InterPro" id="IPR032035">
    <property type="entry name" value="Folliculin_DENN"/>
</dbReference>
<dbReference type="GO" id="GO:0005765">
    <property type="term" value="C:lysosomal membrane"/>
    <property type="evidence" value="ECO:0007669"/>
    <property type="project" value="UniProtKB-SubCell"/>
</dbReference>
<sequence length="539" mass="60070">ASAHAHGTHFRACALNYKMDSDQAGEVAIFETPKEKAICNLKSLEVETLYGPHAGSRTSMAAQILRCRPACGESKPRFSPGCCRMVTAAEQQSGGPWPRRRSCASGTFSISLLCPWVRGPWMDRAANGLPPEMDRFIPTAQDLRRQGRRGSLSCEVHPGKEGVCYFGDESRGHVLSHTFSLKDAQARGLRKWCSFIVLMKDKQYLLNMWPFLVDNLKEIIRELQEFAIKKYNAEEAECPQRVVRLANGDKSSNKLSRGFSEITNEKNVFVRVHMWFVWILSAGARHFVEVLPLSLIDEEIDFNLGVSLESDKGFTLLNAKSPVNLNVENQIPDFKDFIDLNPVSVLRKLKNKVGFDQFRQLLYATLIGTQILIRGSPAETLESLYGLCSLVPRACQIVRVGAKEYIDSKSCNFISVDTSVAVPFPCAAVCRLDILPEEHLTEGNKSHVVRWTGQLPAKLPTLQIKLEKALGNDKLTDTVLHVHFSTLQEEWSNISKVVHAMRGRGHRGDLTSLLISLGAGPQDRKLIDGWSMGLPSNPA</sequence>
<dbReference type="PANTHER" id="PTHR31441">
    <property type="entry name" value="FOLLICULIN FAMILY MEMBER"/>
    <property type="match status" value="1"/>
</dbReference>
<keyword evidence="15" id="KW-0966">Cell projection</keyword>
<keyword evidence="12" id="KW-0206">Cytoskeleton</keyword>
<evidence type="ECO:0000313" key="18">
    <source>
        <dbReference type="Proteomes" id="UP000479190"/>
    </source>
</evidence>
<dbReference type="GO" id="GO:1904263">
    <property type="term" value="P:positive regulation of TORC1 signaling"/>
    <property type="evidence" value="ECO:0007669"/>
    <property type="project" value="TreeGrafter"/>
</dbReference>
<evidence type="ECO:0000256" key="13">
    <source>
        <dbReference type="ARBA" id="ARBA00023228"/>
    </source>
</evidence>
<evidence type="ECO:0000256" key="14">
    <source>
        <dbReference type="ARBA" id="ARBA00023242"/>
    </source>
</evidence>
<dbReference type="PANTHER" id="PTHR31441:SF2">
    <property type="entry name" value="FOLLICULIN"/>
    <property type="match status" value="1"/>
</dbReference>
<dbReference type="Pfam" id="PF16692">
    <property type="entry name" value="Folliculin_C"/>
    <property type="match status" value="1"/>
</dbReference>
<evidence type="ECO:0000256" key="10">
    <source>
        <dbReference type="ARBA" id="ARBA00022490"/>
    </source>
</evidence>
<dbReference type="Proteomes" id="UP000479190">
    <property type="component" value="Unassembled WGS sequence"/>
</dbReference>
<keyword evidence="9" id="KW-0343">GTPase activation</keyword>
<evidence type="ECO:0000256" key="3">
    <source>
        <dbReference type="ARBA" id="ARBA00004186"/>
    </source>
</evidence>
<evidence type="ECO:0000256" key="2">
    <source>
        <dbReference type="ARBA" id="ARBA00004138"/>
    </source>
</evidence>
<feature type="non-terminal residue" evidence="17">
    <location>
        <position position="1"/>
    </location>
</feature>
<dbReference type="InterPro" id="IPR037521">
    <property type="entry name" value="FLCN/SMCR8_DENN"/>
</dbReference>
<dbReference type="OrthoDB" id="5599713at2759"/>
<dbReference type="Gene3D" id="3.40.50.12430">
    <property type="match status" value="1"/>
</dbReference>
<accession>A0A6H5HYN9</accession>
<dbReference type="GO" id="GO:0000122">
    <property type="term" value="P:negative regulation of transcription by RNA polymerase II"/>
    <property type="evidence" value="ECO:0007669"/>
    <property type="project" value="TreeGrafter"/>
</dbReference>
<gene>
    <name evidence="17" type="ORF">TBRA_LOCUS1044</name>
</gene>
<dbReference type="EMBL" id="CADCXV010000213">
    <property type="protein sequence ID" value="CAB0028932.1"/>
    <property type="molecule type" value="Genomic_DNA"/>
</dbReference>
<evidence type="ECO:0000256" key="15">
    <source>
        <dbReference type="ARBA" id="ARBA00023273"/>
    </source>
</evidence>
<organism evidence="17 18">
    <name type="scientific">Trichogramma brassicae</name>
    <dbReference type="NCBI Taxonomy" id="86971"/>
    <lineage>
        <taxon>Eukaryota</taxon>
        <taxon>Metazoa</taxon>
        <taxon>Ecdysozoa</taxon>
        <taxon>Arthropoda</taxon>
        <taxon>Hexapoda</taxon>
        <taxon>Insecta</taxon>
        <taxon>Pterygota</taxon>
        <taxon>Neoptera</taxon>
        <taxon>Endopterygota</taxon>
        <taxon>Hymenoptera</taxon>
        <taxon>Apocrita</taxon>
        <taxon>Proctotrupomorpha</taxon>
        <taxon>Chalcidoidea</taxon>
        <taxon>Trichogrammatidae</taxon>
        <taxon>Trichogramma</taxon>
    </lineage>
</organism>
<dbReference type="PROSITE" id="PS51834">
    <property type="entry name" value="DENN_FLCN_SMCR8"/>
    <property type="match status" value="1"/>
</dbReference>
<evidence type="ECO:0000256" key="7">
    <source>
        <dbReference type="ARBA" id="ARBA00009987"/>
    </source>
</evidence>
<dbReference type="AlphaFoldDB" id="A0A6H5HYN9"/>
<evidence type="ECO:0000256" key="9">
    <source>
        <dbReference type="ARBA" id="ARBA00022468"/>
    </source>
</evidence>
<evidence type="ECO:0000256" key="8">
    <source>
        <dbReference type="ARBA" id="ARBA00021824"/>
    </source>
</evidence>
<keyword evidence="13" id="KW-0458">Lysosome</keyword>
<protein>
    <recommendedName>
        <fullName evidence="8">Folliculin</fullName>
    </recommendedName>
</protein>